<feature type="transmembrane region" description="Helical" evidence="1">
    <location>
        <begin position="23"/>
        <end position="44"/>
    </location>
</feature>
<dbReference type="HOGENOM" id="CLU_3057054_0_0_2"/>
<keyword evidence="1" id="KW-1133">Transmembrane helix</keyword>
<protein>
    <submittedName>
        <fullName evidence="2">Uncharacterized protein</fullName>
    </submittedName>
</protein>
<evidence type="ECO:0000313" key="3">
    <source>
        <dbReference type="Proteomes" id="UP000030710"/>
    </source>
</evidence>
<name>U1PNC6_9EURY</name>
<evidence type="ECO:0000256" key="1">
    <source>
        <dbReference type="SAM" id="Phobius"/>
    </source>
</evidence>
<keyword evidence="1" id="KW-0472">Membrane</keyword>
<evidence type="ECO:0000313" key="2">
    <source>
        <dbReference type="EMBL" id="ERG93751.1"/>
    </source>
</evidence>
<reference evidence="2 3" key="1">
    <citation type="journal article" date="2013" name="PLoS ONE">
        <title>Assembly-driven community genomics of a hypersaline microbial ecosystem.</title>
        <authorList>
            <person name="Podell S."/>
            <person name="Ugalde J.A."/>
            <person name="Narasingarao P."/>
            <person name="Banfield J.F."/>
            <person name="Heidelberg K.B."/>
            <person name="Allen E.E."/>
        </authorList>
    </citation>
    <scope>NUCLEOTIDE SEQUENCE [LARGE SCALE GENOMIC DNA]</scope>
    <source>
        <strain evidence="3">J07HQW2</strain>
    </source>
</reference>
<proteinExistence type="predicted"/>
<dbReference type="Proteomes" id="UP000030710">
    <property type="component" value="Unassembled WGS sequence"/>
</dbReference>
<dbReference type="EMBL" id="KE356561">
    <property type="protein sequence ID" value="ERG93751.1"/>
    <property type="molecule type" value="Genomic_DNA"/>
</dbReference>
<sequence>MEINNRRETRPNVALNSAFTTGLMPAVLIIASISLLTSVGTVTAQQIDILLRL</sequence>
<keyword evidence="1" id="KW-0812">Transmembrane</keyword>
<organism evidence="2 3">
    <name type="scientific">Haloquadratum walsbyi J07HQW2</name>
    <dbReference type="NCBI Taxonomy" id="1238425"/>
    <lineage>
        <taxon>Archaea</taxon>
        <taxon>Methanobacteriati</taxon>
        <taxon>Methanobacteriota</taxon>
        <taxon>Stenosarchaea group</taxon>
        <taxon>Halobacteria</taxon>
        <taxon>Halobacteriales</taxon>
        <taxon>Haloferacaceae</taxon>
        <taxon>Haloquadratum</taxon>
    </lineage>
</organism>
<accession>U1PNC6</accession>
<gene>
    <name evidence="2" type="ORF">J07HQW2_00185</name>
</gene>
<dbReference type="AlphaFoldDB" id="U1PNC6"/>